<gene>
    <name evidence="1" type="ORF">MQC88_03125</name>
</gene>
<organism evidence="1 2">
    <name type="scientific">Cognatiluteimonas sedimenti</name>
    <dbReference type="NCBI Taxonomy" id="2927791"/>
    <lineage>
        <taxon>Bacteria</taxon>
        <taxon>Pseudomonadati</taxon>
        <taxon>Pseudomonadota</taxon>
        <taxon>Gammaproteobacteria</taxon>
        <taxon>Lysobacterales</taxon>
        <taxon>Lysobacteraceae</taxon>
        <taxon>Cognatiluteimonas</taxon>
    </lineage>
</organism>
<dbReference type="Pfam" id="PF11697">
    <property type="entry name" value="DUF3293"/>
    <property type="match status" value="1"/>
</dbReference>
<sequence length="157" mass="17454">MEDARVTALMQAYLDAEYRWEWGGEWYPLQIGATAPDLEATFPDAAEFGLLSAWNPQSLERPEETNRAADATLHAALRASGAIYRPGFSSARNRSWREPSWVTVGLPLADFDALALRFGQLGTLFCRRGEPMRLRMYHARPAAVAAPFVDWLPAVAG</sequence>
<proteinExistence type="predicted"/>
<dbReference type="EMBL" id="JALGCL010000001">
    <property type="protein sequence ID" value="MCJ0824961.1"/>
    <property type="molecule type" value="Genomic_DNA"/>
</dbReference>
<evidence type="ECO:0000313" key="2">
    <source>
        <dbReference type="Proteomes" id="UP001165423"/>
    </source>
</evidence>
<evidence type="ECO:0000313" key="1">
    <source>
        <dbReference type="EMBL" id="MCJ0824961.1"/>
    </source>
</evidence>
<name>A0ABT0A1X3_9GAMM</name>
<comment type="caution">
    <text evidence="1">The sequence shown here is derived from an EMBL/GenBank/DDBJ whole genome shotgun (WGS) entry which is preliminary data.</text>
</comment>
<protein>
    <submittedName>
        <fullName evidence="1">DUF3293 domain-containing protein</fullName>
    </submittedName>
</protein>
<reference evidence="1 2" key="1">
    <citation type="submission" date="2022-03" db="EMBL/GenBank/DDBJ databases">
        <title>Luteimonas soily sp. nov., a novel bacterium isolated from the soil.</title>
        <authorList>
            <person name="Zhang X."/>
        </authorList>
    </citation>
    <scope>NUCLEOTIDE SEQUENCE [LARGE SCALE GENOMIC DNA]</scope>
    <source>
        <strain evidence="1 2">50</strain>
    </source>
</reference>
<accession>A0ABT0A1X3</accession>
<dbReference type="RefSeq" id="WP_243319160.1">
    <property type="nucleotide sequence ID" value="NZ_JALGCL010000001.1"/>
</dbReference>
<keyword evidence="2" id="KW-1185">Reference proteome</keyword>
<dbReference type="InterPro" id="IPR021710">
    <property type="entry name" value="DUF3293"/>
</dbReference>
<dbReference type="Proteomes" id="UP001165423">
    <property type="component" value="Unassembled WGS sequence"/>
</dbReference>